<evidence type="ECO:0000313" key="3">
    <source>
        <dbReference type="Proteomes" id="UP001247542"/>
    </source>
</evidence>
<sequence>MGFIVMLFSALLGIALLVYGLMRIKQDRKWGFVSLLGLISLALAVWLGWPK</sequence>
<evidence type="ECO:0000313" key="2">
    <source>
        <dbReference type="EMBL" id="MDT3766535.1"/>
    </source>
</evidence>
<keyword evidence="1" id="KW-0812">Transmembrane</keyword>
<evidence type="ECO:0000256" key="1">
    <source>
        <dbReference type="SAM" id="Phobius"/>
    </source>
</evidence>
<keyword evidence="1" id="KW-0472">Membrane</keyword>
<protein>
    <submittedName>
        <fullName evidence="2">Uncharacterized protein</fullName>
    </submittedName>
</protein>
<comment type="caution">
    <text evidence="2">The sequence shown here is derived from an EMBL/GenBank/DDBJ whole genome shotgun (WGS) entry which is preliminary data.</text>
</comment>
<name>A0ABU3IBE4_9ACTO</name>
<dbReference type="RefSeq" id="WP_313271522.1">
    <property type="nucleotide sequence ID" value="NZ_JASXSX010000001.1"/>
</dbReference>
<keyword evidence="1" id="KW-1133">Transmembrane helix</keyword>
<organism evidence="2 3">
    <name type="scientific">Gleimia hominis</name>
    <dbReference type="NCBI Taxonomy" id="595468"/>
    <lineage>
        <taxon>Bacteria</taxon>
        <taxon>Bacillati</taxon>
        <taxon>Actinomycetota</taxon>
        <taxon>Actinomycetes</taxon>
        <taxon>Actinomycetales</taxon>
        <taxon>Actinomycetaceae</taxon>
        <taxon>Gleimia</taxon>
    </lineage>
</organism>
<accession>A0ABU3IBE4</accession>
<gene>
    <name evidence="2" type="ORF">QS713_00405</name>
</gene>
<dbReference type="Proteomes" id="UP001247542">
    <property type="component" value="Unassembled WGS sequence"/>
</dbReference>
<reference evidence="2 3" key="1">
    <citation type="submission" date="2023-06" db="EMBL/GenBank/DDBJ databases">
        <title>Draft genome sequence of Gleimia hominis type strain CCUG 57540T.</title>
        <authorList>
            <person name="Salva-Serra F."/>
            <person name="Cardew S."/>
            <person name="Jensie Markopoulos S."/>
            <person name="Ohlen M."/>
            <person name="Inganas E."/>
            <person name="Svensson-Stadler L."/>
            <person name="Moore E.R.B."/>
        </authorList>
    </citation>
    <scope>NUCLEOTIDE SEQUENCE [LARGE SCALE GENOMIC DNA]</scope>
    <source>
        <strain evidence="2 3">CCUG 57540</strain>
    </source>
</reference>
<feature type="transmembrane region" description="Helical" evidence="1">
    <location>
        <begin position="31"/>
        <end position="49"/>
    </location>
</feature>
<keyword evidence="3" id="KW-1185">Reference proteome</keyword>
<dbReference type="EMBL" id="JASXSX010000001">
    <property type="protein sequence ID" value="MDT3766535.1"/>
    <property type="molecule type" value="Genomic_DNA"/>
</dbReference>
<proteinExistence type="predicted"/>
<feature type="transmembrane region" description="Helical" evidence="1">
    <location>
        <begin position="6"/>
        <end position="24"/>
    </location>
</feature>